<dbReference type="PANTHER" id="PTHR43133">
    <property type="entry name" value="RNA POLYMERASE ECF-TYPE SIGMA FACTO"/>
    <property type="match status" value="1"/>
</dbReference>
<dbReference type="InterPro" id="IPR007627">
    <property type="entry name" value="RNA_pol_sigma70_r2"/>
</dbReference>
<dbReference type="Proteomes" id="UP000824088">
    <property type="component" value="Unassembled WGS sequence"/>
</dbReference>
<dbReference type="InterPro" id="IPR013325">
    <property type="entry name" value="RNA_pol_sigma_r2"/>
</dbReference>
<dbReference type="SUPFAM" id="SSF88659">
    <property type="entry name" value="Sigma3 and sigma4 domains of RNA polymerase sigma factors"/>
    <property type="match status" value="1"/>
</dbReference>
<dbReference type="SUPFAM" id="SSF88946">
    <property type="entry name" value="Sigma2 domain of RNA polymerase sigma factors"/>
    <property type="match status" value="1"/>
</dbReference>
<evidence type="ECO:0000256" key="2">
    <source>
        <dbReference type="ARBA" id="ARBA00023015"/>
    </source>
</evidence>
<evidence type="ECO:0000259" key="6">
    <source>
        <dbReference type="Pfam" id="PF04542"/>
    </source>
</evidence>
<keyword evidence="4" id="KW-0238">DNA-binding</keyword>
<dbReference type="AlphaFoldDB" id="A0A9D1L318"/>
<organism evidence="8 9">
    <name type="scientific">Candidatus Limadaptatus stercorigallinarum</name>
    <dbReference type="NCBI Taxonomy" id="2840845"/>
    <lineage>
        <taxon>Bacteria</taxon>
        <taxon>Bacillati</taxon>
        <taxon>Bacillota</taxon>
        <taxon>Clostridia</taxon>
        <taxon>Eubacteriales</taxon>
        <taxon>Candidatus Limadaptatus</taxon>
    </lineage>
</organism>
<reference evidence="8" key="1">
    <citation type="submission" date="2020-10" db="EMBL/GenBank/DDBJ databases">
        <authorList>
            <person name="Gilroy R."/>
        </authorList>
    </citation>
    <scope>NUCLEOTIDE SEQUENCE</scope>
    <source>
        <strain evidence="8">1063</strain>
    </source>
</reference>
<feature type="domain" description="RNA polymerase sigma-70 region 4" evidence="7">
    <location>
        <begin position="120"/>
        <end position="167"/>
    </location>
</feature>
<dbReference type="Pfam" id="PF04545">
    <property type="entry name" value="Sigma70_r4"/>
    <property type="match status" value="1"/>
</dbReference>
<dbReference type="GO" id="GO:0016987">
    <property type="term" value="F:sigma factor activity"/>
    <property type="evidence" value="ECO:0007669"/>
    <property type="project" value="UniProtKB-KW"/>
</dbReference>
<name>A0A9D1L318_9FIRM</name>
<dbReference type="Pfam" id="PF04542">
    <property type="entry name" value="Sigma70_r2"/>
    <property type="match status" value="1"/>
</dbReference>
<gene>
    <name evidence="8" type="ORF">IAD51_04800</name>
</gene>
<sequence>MSSEKLERYVSRLKEGDTRAFDYIYERTHRAVYFAVYYILRDKMLAEDALQETFVRALSAVAQYREGSNFTAWLCTVGRSVALNHLKKYSREVSTDFSEDGARFGTHEHEMPFIFELAAKVLSEEEYKIVMLCHVAGYKRREVAEMLDMPIGTVTWKNNEALKKLRQRLEAEESL</sequence>
<protein>
    <submittedName>
        <fullName evidence="8">RNA polymerase sigma factor</fullName>
    </submittedName>
</protein>
<dbReference type="InterPro" id="IPR007630">
    <property type="entry name" value="RNA_pol_sigma70_r4"/>
</dbReference>
<dbReference type="NCBIfam" id="TIGR02937">
    <property type="entry name" value="sigma70-ECF"/>
    <property type="match status" value="1"/>
</dbReference>
<proteinExistence type="inferred from homology"/>
<comment type="caution">
    <text evidence="8">The sequence shown here is derived from an EMBL/GenBank/DDBJ whole genome shotgun (WGS) entry which is preliminary data.</text>
</comment>
<dbReference type="InterPro" id="IPR014284">
    <property type="entry name" value="RNA_pol_sigma-70_dom"/>
</dbReference>
<keyword evidence="5" id="KW-0804">Transcription</keyword>
<dbReference type="GO" id="GO:0003677">
    <property type="term" value="F:DNA binding"/>
    <property type="evidence" value="ECO:0007669"/>
    <property type="project" value="UniProtKB-KW"/>
</dbReference>
<keyword evidence="3" id="KW-0731">Sigma factor</keyword>
<dbReference type="InterPro" id="IPR013324">
    <property type="entry name" value="RNA_pol_sigma_r3/r4-like"/>
</dbReference>
<comment type="similarity">
    <text evidence="1">Belongs to the sigma-70 factor family. ECF subfamily.</text>
</comment>
<dbReference type="InterPro" id="IPR039425">
    <property type="entry name" value="RNA_pol_sigma-70-like"/>
</dbReference>
<dbReference type="Gene3D" id="1.10.10.10">
    <property type="entry name" value="Winged helix-like DNA-binding domain superfamily/Winged helix DNA-binding domain"/>
    <property type="match status" value="1"/>
</dbReference>
<dbReference type="Gene3D" id="1.10.1740.10">
    <property type="match status" value="1"/>
</dbReference>
<reference evidence="8" key="2">
    <citation type="journal article" date="2021" name="PeerJ">
        <title>Extensive microbial diversity within the chicken gut microbiome revealed by metagenomics and culture.</title>
        <authorList>
            <person name="Gilroy R."/>
            <person name="Ravi A."/>
            <person name="Getino M."/>
            <person name="Pursley I."/>
            <person name="Horton D.L."/>
            <person name="Alikhan N.F."/>
            <person name="Baker D."/>
            <person name="Gharbi K."/>
            <person name="Hall N."/>
            <person name="Watson M."/>
            <person name="Adriaenssens E.M."/>
            <person name="Foster-Nyarko E."/>
            <person name="Jarju S."/>
            <person name="Secka A."/>
            <person name="Antonio M."/>
            <person name="Oren A."/>
            <person name="Chaudhuri R.R."/>
            <person name="La Ragione R."/>
            <person name="Hildebrand F."/>
            <person name="Pallen M.J."/>
        </authorList>
    </citation>
    <scope>NUCLEOTIDE SEQUENCE</scope>
    <source>
        <strain evidence="8">1063</strain>
    </source>
</reference>
<evidence type="ECO:0000256" key="1">
    <source>
        <dbReference type="ARBA" id="ARBA00010641"/>
    </source>
</evidence>
<dbReference type="PANTHER" id="PTHR43133:SF51">
    <property type="entry name" value="RNA POLYMERASE SIGMA FACTOR"/>
    <property type="match status" value="1"/>
</dbReference>
<keyword evidence="2" id="KW-0805">Transcription regulation</keyword>
<dbReference type="GO" id="GO:0006352">
    <property type="term" value="P:DNA-templated transcription initiation"/>
    <property type="evidence" value="ECO:0007669"/>
    <property type="project" value="InterPro"/>
</dbReference>
<evidence type="ECO:0000259" key="7">
    <source>
        <dbReference type="Pfam" id="PF04545"/>
    </source>
</evidence>
<evidence type="ECO:0000256" key="5">
    <source>
        <dbReference type="ARBA" id="ARBA00023163"/>
    </source>
</evidence>
<accession>A0A9D1L318</accession>
<evidence type="ECO:0000256" key="3">
    <source>
        <dbReference type="ARBA" id="ARBA00023082"/>
    </source>
</evidence>
<dbReference type="InterPro" id="IPR036388">
    <property type="entry name" value="WH-like_DNA-bd_sf"/>
</dbReference>
<feature type="domain" description="RNA polymerase sigma-70 region 2" evidence="6">
    <location>
        <begin position="24"/>
        <end position="91"/>
    </location>
</feature>
<evidence type="ECO:0000313" key="9">
    <source>
        <dbReference type="Proteomes" id="UP000824088"/>
    </source>
</evidence>
<evidence type="ECO:0000256" key="4">
    <source>
        <dbReference type="ARBA" id="ARBA00023125"/>
    </source>
</evidence>
<evidence type="ECO:0000313" key="8">
    <source>
        <dbReference type="EMBL" id="HIU21532.1"/>
    </source>
</evidence>
<dbReference type="EMBL" id="DVMN01000086">
    <property type="protein sequence ID" value="HIU21532.1"/>
    <property type="molecule type" value="Genomic_DNA"/>
</dbReference>